<keyword evidence="1" id="KW-0863">Zinc-finger</keyword>
<evidence type="ECO:0000313" key="4">
    <source>
        <dbReference type="Proteomes" id="UP001283361"/>
    </source>
</evidence>
<evidence type="ECO:0000313" key="3">
    <source>
        <dbReference type="EMBL" id="KAK3789330.1"/>
    </source>
</evidence>
<keyword evidence="1" id="KW-0479">Metal-binding</keyword>
<reference evidence="3" key="1">
    <citation type="journal article" date="2023" name="G3 (Bethesda)">
        <title>A reference genome for the long-term kleptoplast-retaining sea slug Elysia crispata morphotype clarki.</title>
        <authorList>
            <person name="Eastman K.E."/>
            <person name="Pendleton A.L."/>
            <person name="Shaikh M.A."/>
            <person name="Suttiyut T."/>
            <person name="Ogas R."/>
            <person name="Tomko P."/>
            <person name="Gavelis G."/>
            <person name="Widhalm J.R."/>
            <person name="Wisecaver J.H."/>
        </authorList>
    </citation>
    <scope>NUCLEOTIDE SEQUENCE</scope>
    <source>
        <strain evidence="3">ECLA1</strain>
    </source>
</reference>
<dbReference type="Pfam" id="PF13843">
    <property type="entry name" value="DDE_Tnp_1_7"/>
    <property type="match status" value="1"/>
</dbReference>
<evidence type="ECO:0000256" key="1">
    <source>
        <dbReference type="PROSITE-ProRule" id="PRU00391"/>
    </source>
</evidence>
<keyword evidence="1" id="KW-0862">Zinc</keyword>
<dbReference type="PANTHER" id="PTHR46599">
    <property type="entry name" value="PIGGYBAC TRANSPOSABLE ELEMENT-DERIVED PROTEIN 4"/>
    <property type="match status" value="1"/>
</dbReference>
<dbReference type="PROSITE" id="PS51066">
    <property type="entry name" value="ZF_FPG_2"/>
    <property type="match status" value="1"/>
</dbReference>
<dbReference type="EMBL" id="JAWDGP010001678">
    <property type="protein sequence ID" value="KAK3789330.1"/>
    <property type="molecule type" value="Genomic_DNA"/>
</dbReference>
<gene>
    <name evidence="3" type="ORF">RRG08_001718</name>
</gene>
<organism evidence="3 4">
    <name type="scientific">Elysia crispata</name>
    <name type="common">lettuce slug</name>
    <dbReference type="NCBI Taxonomy" id="231223"/>
    <lineage>
        <taxon>Eukaryota</taxon>
        <taxon>Metazoa</taxon>
        <taxon>Spiralia</taxon>
        <taxon>Lophotrochozoa</taxon>
        <taxon>Mollusca</taxon>
        <taxon>Gastropoda</taxon>
        <taxon>Heterobranchia</taxon>
        <taxon>Euthyneura</taxon>
        <taxon>Panpulmonata</taxon>
        <taxon>Sacoglossa</taxon>
        <taxon>Placobranchoidea</taxon>
        <taxon>Plakobranchidae</taxon>
        <taxon>Elysia</taxon>
    </lineage>
</organism>
<proteinExistence type="predicted"/>
<feature type="domain" description="FPG-type" evidence="2">
    <location>
        <begin position="329"/>
        <end position="366"/>
    </location>
</feature>
<dbReference type="Proteomes" id="UP001283361">
    <property type="component" value="Unassembled WGS sequence"/>
</dbReference>
<dbReference type="GO" id="GO:0008270">
    <property type="term" value="F:zinc ion binding"/>
    <property type="evidence" value="ECO:0007669"/>
    <property type="project" value="UniProtKB-KW"/>
</dbReference>
<name>A0AAE1E0R4_9GAST</name>
<dbReference type="GO" id="GO:0003906">
    <property type="term" value="F:DNA-(apurinic or apyrimidinic site) endonuclease activity"/>
    <property type="evidence" value="ECO:0007669"/>
    <property type="project" value="InterPro"/>
</dbReference>
<evidence type="ECO:0000259" key="2">
    <source>
        <dbReference type="PROSITE" id="PS51066"/>
    </source>
</evidence>
<accession>A0AAE1E0R4</accession>
<dbReference type="GO" id="GO:0016799">
    <property type="term" value="F:hydrolase activity, hydrolyzing N-glycosyl compounds"/>
    <property type="evidence" value="ECO:0007669"/>
    <property type="project" value="InterPro"/>
</dbReference>
<keyword evidence="4" id="KW-1185">Reference proteome</keyword>
<dbReference type="AlphaFoldDB" id="A0AAE1E0R4"/>
<dbReference type="InterPro" id="IPR000214">
    <property type="entry name" value="Znf_DNA_glyclase/AP_lyase"/>
</dbReference>
<protein>
    <recommendedName>
        <fullName evidence="2">FPG-type domain-containing protein</fullName>
    </recommendedName>
</protein>
<dbReference type="PANTHER" id="PTHR46599:SF3">
    <property type="entry name" value="PIGGYBAC TRANSPOSABLE ELEMENT-DERIVED PROTEIN 4"/>
    <property type="match status" value="1"/>
</dbReference>
<dbReference type="InterPro" id="IPR029526">
    <property type="entry name" value="PGBD"/>
</dbReference>
<sequence length="536" mass="60979">MPVDEFNIISRMLHLNNLETEIARGQEGYDPWCKVRVMLDTVNQKSKLHYIPSQNLSIDESMIGMKNRTVFIQYMPNKRHARFGLKKFELCDSNGYVNHLEIYAGKELDTRHDEGQAFGVVQRLMTQGHFLNKGYHLYTDNFYTKPKIAEYLYQNRTVLTGTVRGNSKGLPQGINQKLGVGEAKFWRLFDTDMLALSFREKKSQNKPVLLISTNHDATLEEKIIRGKTKTKPSAIFDYNKFMGGVDISDKQICHYASERSTRRYWKKIFQNLLDISVLNSWIIFCLHSGRKMDRDKYLIEVVEALCEGHERVPTPQPVEQLPAQHCLVLLEGKKEKDCYVCSNRSKDKKSSRGRSRSRYWCPACQVGCHQKCAPQLEHVTNQASGIDVCAPENSDNQATPQNDIDKDGEDLALAVVNDDISDLIVQESSASQSDDSNSLGLEGAEPMERSLSCGSWVVAMFPGKKGQKKFLGTILQQDGQEAQVKFARQVGDHFIWPTVEDTSWMPLYALVAIEAPDLDAREHMFLTAEAKKMFNS</sequence>
<dbReference type="GO" id="GO:0006284">
    <property type="term" value="P:base-excision repair"/>
    <property type="evidence" value="ECO:0007669"/>
    <property type="project" value="InterPro"/>
</dbReference>
<comment type="caution">
    <text evidence="3">The sequence shown here is derived from an EMBL/GenBank/DDBJ whole genome shotgun (WGS) entry which is preliminary data.</text>
</comment>